<organism evidence="2 3">
    <name type="scientific">Allacma fusca</name>
    <dbReference type="NCBI Taxonomy" id="39272"/>
    <lineage>
        <taxon>Eukaryota</taxon>
        <taxon>Metazoa</taxon>
        <taxon>Ecdysozoa</taxon>
        <taxon>Arthropoda</taxon>
        <taxon>Hexapoda</taxon>
        <taxon>Collembola</taxon>
        <taxon>Symphypleona</taxon>
        <taxon>Sminthuridae</taxon>
        <taxon>Allacma</taxon>
    </lineage>
</organism>
<dbReference type="EMBL" id="CAJVCH010076268">
    <property type="protein sequence ID" value="CAG7721019.1"/>
    <property type="molecule type" value="Genomic_DNA"/>
</dbReference>
<feature type="region of interest" description="Disordered" evidence="1">
    <location>
        <begin position="17"/>
        <end position="38"/>
    </location>
</feature>
<reference evidence="2" key="1">
    <citation type="submission" date="2021-06" db="EMBL/GenBank/DDBJ databases">
        <authorList>
            <person name="Hodson N. C."/>
            <person name="Mongue J. A."/>
            <person name="Jaron S. K."/>
        </authorList>
    </citation>
    <scope>NUCLEOTIDE SEQUENCE</scope>
</reference>
<proteinExistence type="predicted"/>
<gene>
    <name evidence="2" type="ORF">AFUS01_LOCUS10268</name>
</gene>
<sequence>AGYPQTSYCFLFKTSCRNPTSEYGRNGNSGEGHTKTYL</sequence>
<evidence type="ECO:0000313" key="2">
    <source>
        <dbReference type="EMBL" id="CAG7721019.1"/>
    </source>
</evidence>
<feature type="non-terminal residue" evidence="2">
    <location>
        <position position="1"/>
    </location>
</feature>
<feature type="compositionally biased region" description="Polar residues" evidence="1">
    <location>
        <begin position="17"/>
        <end position="28"/>
    </location>
</feature>
<keyword evidence="3" id="KW-1185">Reference proteome</keyword>
<protein>
    <submittedName>
        <fullName evidence="2">Uncharacterized protein</fullName>
    </submittedName>
</protein>
<accession>A0A8J2JT20</accession>
<name>A0A8J2JT20_9HEXA</name>
<evidence type="ECO:0000256" key="1">
    <source>
        <dbReference type="SAM" id="MobiDB-lite"/>
    </source>
</evidence>
<dbReference type="AlphaFoldDB" id="A0A8J2JT20"/>
<evidence type="ECO:0000313" key="3">
    <source>
        <dbReference type="Proteomes" id="UP000708208"/>
    </source>
</evidence>
<comment type="caution">
    <text evidence="2">The sequence shown here is derived from an EMBL/GenBank/DDBJ whole genome shotgun (WGS) entry which is preliminary data.</text>
</comment>
<dbReference type="Proteomes" id="UP000708208">
    <property type="component" value="Unassembled WGS sequence"/>
</dbReference>